<evidence type="ECO:0000259" key="21">
    <source>
        <dbReference type="PROSITE" id="PS50835"/>
    </source>
</evidence>
<dbReference type="InterPro" id="IPR020635">
    <property type="entry name" value="Tyr_kinase_cat_dom"/>
</dbReference>
<evidence type="ECO:0000313" key="23">
    <source>
        <dbReference type="EMBL" id="CAH3158616.1"/>
    </source>
</evidence>
<dbReference type="InterPro" id="IPR003961">
    <property type="entry name" value="FN3_dom"/>
</dbReference>
<evidence type="ECO:0000256" key="13">
    <source>
        <dbReference type="ARBA" id="ARBA00023157"/>
    </source>
</evidence>
<name>A0AAU9XUM5_9CNID</name>
<dbReference type="Proteomes" id="UP001159428">
    <property type="component" value="Unassembled WGS sequence"/>
</dbReference>
<keyword evidence="12" id="KW-0829">Tyrosine-protein kinase</keyword>
<keyword evidence="4" id="KW-0808">Transferase</keyword>
<keyword evidence="9 18" id="KW-0067">ATP-binding</keyword>
<dbReference type="SMART" id="SM00060">
    <property type="entry name" value="FN3"/>
    <property type="match status" value="2"/>
</dbReference>
<evidence type="ECO:0000256" key="14">
    <source>
        <dbReference type="ARBA" id="ARBA00023170"/>
    </source>
</evidence>
<dbReference type="InterPro" id="IPR001245">
    <property type="entry name" value="Ser-Thr/Tyr_kinase_cat_dom"/>
</dbReference>
<dbReference type="InterPro" id="IPR007110">
    <property type="entry name" value="Ig-like_dom"/>
</dbReference>
<dbReference type="Pfam" id="PF13927">
    <property type="entry name" value="Ig_3"/>
    <property type="match status" value="2"/>
</dbReference>
<evidence type="ECO:0000256" key="4">
    <source>
        <dbReference type="ARBA" id="ARBA00022679"/>
    </source>
</evidence>
<feature type="transmembrane region" description="Helical" evidence="19">
    <location>
        <begin position="124"/>
        <end position="145"/>
    </location>
</feature>
<feature type="domain" description="Fibronectin type-III" evidence="22">
    <location>
        <begin position="1209"/>
        <end position="1308"/>
    </location>
</feature>
<reference evidence="23 24" key="1">
    <citation type="submission" date="2022-05" db="EMBL/GenBank/DDBJ databases">
        <authorList>
            <consortium name="Genoscope - CEA"/>
            <person name="William W."/>
        </authorList>
    </citation>
    <scope>NUCLEOTIDE SEQUENCE [LARGE SCALE GENOMIC DNA]</scope>
</reference>
<keyword evidence="7 18" id="KW-0547">Nucleotide-binding</keyword>
<evidence type="ECO:0000256" key="11">
    <source>
        <dbReference type="ARBA" id="ARBA00023136"/>
    </source>
</evidence>
<evidence type="ECO:0000256" key="3">
    <source>
        <dbReference type="ARBA" id="ARBA00011902"/>
    </source>
</evidence>
<dbReference type="GO" id="GO:0005886">
    <property type="term" value="C:plasma membrane"/>
    <property type="evidence" value="ECO:0007669"/>
    <property type="project" value="TreeGrafter"/>
</dbReference>
<evidence type="ECO:0000256" key="5">
    <source>
        <dbReference type="ARBA" id="ARBA00022692"/>
    </source>
</evidence>
<dbReference type="PROSITE" id="PS00107">
    <property type="entry name" value="PROTEIN_KINASE_ATP"/>
    <property type="match status" value="1"/>
</dbReference>
<keyword evidence="6" id="KW-0677">Repeat</keyword>
<evidence type="ECO:0000256" key="6">
    <source>
        <dbReference type="ARBA" id="ARBA00022737"/>
    </source>
</evidence>
<gene>
    <name evidence="23" type="ORF">PMEA_00030556</name>
</gene>
<dbReference type="GO" id="GO:0043235">
    <property type="term" value="C:receptor complex"/>
    <property type="evidence" value="ECO:0007669"/>
    <property type="project" value="TreeGrafter"/>
</dbReference>
<evidence type="ECO:0000256" key="12">
    <source>
        <dbReference type="ARBA" id="ARBA00023137"/>
    </source>
</evidence>
<dbReference type="EMBL" id="CALNXJ010000068">
    <property type="protein sequence ID" value="CAH3158616.1"/>
    <property type="molecule type" value="Genomic_DNA"/>
</dbReference>
<dbReference type="Pfam" id="PF00041">
    <property type="entry name" value="fn3"/>
    <property type="match status" value="1"/>
</dbReference>
<dbReference type="SUPFAM" id="SSF48726">
    <property type="entry name" value="Immunoglobulin"/>
    <property type="match status" value="3"/>
</dbReference>
<dbReference type="PROSITE" id="PS50835">
    <property type="entry name" value="IG_LIKE"/>
    <property type="match status" value="2"/>
</dbReference>
<dbReference type="FunFam" id="1.10.510.10:FF:000554">
    <property type="entry name" value="Predicted protein"/>
    <property type="match status" value="1"/>
</dbReference>
<dbReference type="PRINTS" id="PR00109">
    <property type="entry name" value="TYRKINASE"/>
</dbReference>
<evidence type="ECO:0000259" key="20">
    <source>
        <dbReference type="PROSITE" id="PS50011"/>
    </source>
</evidence>
<keyword evidence="14" id="KW-0675">Receptor</keyword>
<keyword evidence="11 19" id="KW-0472">Membrane</keyword>
<dbReference type="GO" id="GO:0005524">
    <property type="term" value="F:ATP binding"/>
    <property type="evidence" value="ECO:0007669"/>
    <property type="project" value="UniProtKB-UniRule"/>
</dbReference>
<evidence type="ECO:0000256" key="16">
    <source>
        <dbReference type="ARBA" id="ARBA00023319"/>
    </source>
</evidence>
<dbReference type="CDD" id="cd00063">
    <property type="entry name" value="FN3"/>
    <property type="match status" value="2"/>
</dbReference>
<comment type="subcellular location">
    <subcellularLocation>
        <location evidence="1">Membrane</location>
        <topology evidence="1">Single-pass membrane protein</topology>
    </subcellularLocation>
</comment>
<dbReference type="InterPro" id="IPR050122">
    <property type="entry name" value="RTK"/>
</dbReference>
<dbReference type="Gene3D" id="3.30.200.20">
    <property type="entry name" value="Phosphorylase Kinase, domain 1"/>
    <property type="match status" value="1"/>
</dbReference>
<dbReference type="InterPro" id="IPR036116">
    <property type="entry name" value="FN3_sf"/>
</dbReference>
<dbReference type="InterPro" id="IPR011009">
    <property type="entry name" value="Kinase-like_dom_sf"/>
</dbReference>
<dbReference type="SUPFAM" id="SSF56112">
    <property type="entry name" value="Protein kinase-like (PK-like)"/>
    <property type="match status" value="1"/>
</dbReference>
<dbReference type="Gene3D" id="1.10.510.10">
    <property type="entry name" value="Transferase(Phosphotransferase) domain 1"/>
    <property type="match status" value="1"/>
</dbReference>
<evidence type="ECO:0000256" key="19">
    <source>
        <dbReference type="SAM" id="Phobius"/>
    </source>
</evidence>
<keyword evidence="16" id="KW-0393">Immunoglobulin domain</keyword>
<evidence type="ECO:0000256" key="15">
    <source>
        <dbReference type="ARBA" id="ARBA00023180"/>
    </source>
</evidence>
<dbReference type="Pfam" id="PF07714">
    <property type="entry name" value="PK_Tyr_Ser-Thr"/>
    <property type="match status" value="1"/>
</dbReference>
<accession>A0AAU9XUM5</accession>
<dbReference type="SUPFAM" id="SSF49265">
    <property type="entry name" value="Fibronectin type III"/>
    <property type="match status" value="1"/>
</dbReference>
<feature type="domain" description="Ig-like" evidence="21">
    <location>
        <begin position="1049"/>
        <end position="1116"/>
    </location>
</feature>
<comment type="catalytic activity">
    <reaction evidence="17">
        <text>L-tyrosyl-[protein] + ATP = O-phospho-L-tyrosyl-[protein] + ADP + H(+)</text>
        <dbReference type="Rhea" id="RHEA:10596"/>
        <dbReference type="Rhea" id="RHEA-COMP:10136"/>
        <dbReference type="Rhea" id="RHEA-COMP:20101"/>
        <dbReference type="ChEBI" id="CHEBI:15378"/>
        <dbReference type="ChEBI" id="CHEBI:30616"/>
        <dbReference type="ChEBI" id="CHEBI:46858"/>
        <dbReference type="ChEBI" id="CHEBI:61978"/>
        <dbReference type="ChEBI" id="CHEBI:456216"/>
        <dbReference type="EC" id="2.7.10.1"/>
    </reaction>
</comment>
<feature type="binding site" evidence="18">
    <location>
        <position position="259"/>
    </location>
    <ligand>
        <name>ATP</name>
        <dbReference type="ChEBI" id="CHEBI:30616"/>
    </ligand>
</feature>
<dbReference type="PROSITE" id="PS50011">
    <property type="entry name" value="PROTEIN_KINASE_DOM"/>
    <property type="match status" value="1"/>
</dbReference>
<dbReference type="InterPro" id="IPR003599">
    <property type="entry name" value="Ig_sub"/>
</dbReference>
<comment type="caution">
    <text evidence="23">The sequence shown here is derived from an EMBL/GenBank/DDBJ whole genome shotgun (WGS) entry which is preliminary data.</text>
</comment>
<dbReference type="GO" id="GO:0004714">
    <property type="term" value="F:transmembrane receptor protein tyrosine kinase activity"/>
    <property type="evidence" value="ECO:0007669"/>
    <property type="project" value="UniProtKB-EC"/>
</dbReference>
<dbReference type="EC" id="2.7.10.1" evidence="3"/>
<evidence type="ECO:0000256" key="10">
    <source>
        <dbReference type="ARBA" id="ARBA00022989"/>
    </source>
</evidence>
<sequence>FSPVQTVSTEVYLTATIQEDCNRRSEVAEKFPEMACQIALRFGCSSANTVNTRCGSVVLDFMMRFNQTVVVSNVLIVLSDAARQDKFRGFKVNPDSIKQVLIPTDGSESTTKGPEECNCPSNNVLLAVIGVLAFTVLLLIIYIIWLHKKGRTYEDERRVCDNETLLEDIEPSLPDSRKLIQPHAEYMDLIEVNKDDRKAQSTPPGADYVPLHPLTRCWEVPRHNVTIEKIIGKGAFGQVAKGTAVGLRGSPETTTVAIKMLKTNATESDKRDLMKELDTMKQLKPHPYVIKLLGCVTESEQLLVLIEYVPFGDLLGYLRKSRGLKDTYYKDPDIKPQTNLTSQQLMKFAWQIADGMSYLSAKSIIHRDLAARNVLVGQKEMCKVTDFGMARDVQQENIYERKTKGRLPVKWTAYEALLYGKYTTKSDVWSYGVLLYEIFTIGGSPYPRMDGRKIANLLQDGYRMPKPQHVDEKLYQIMMKCWKNDPDARPTFTELKNQLKDMETLHKKLIDMKMYDKQLYANVRVCWSSIPYIRQTRRKQSNKDNDFIYHILPLLLSESTILNTKTSVHFRKLGRGEIIDEVWNLGTILSQLARRSTRMLVSGIFKQPEILVVVPDVLRKFSKIENFGKLSFNNFHALKYKQFSLHLFESFKAKRYTLQSSNPMHPSKERVNYHHNFSLTLCYGKIYWFFCVVVIRNIFTRKLPHLAISNPFILVNQKIYKTTVAFGIDFCCYSLSSYEPACRHFCYLLLVSFKVNISANGLSGKKLLQNVDPIDFNALASNKTFQRGSSFCSLRWVKLQNEDPIEFSVLASSKAFWRRSSFCSLRWEKRSSVFGLRSSVFGLRSSVFGLRSSVFGLRSSVFGLRSSVFGLRSSVFVRNEHLTNHKLKLKFLTSKNNNMGFFTLVVAENWMFMVVYLGGVDVKFTQEPSDPSYFNNGSDANLVWNYAGPHNKIRGIVYSVLVNGKFEAMIFNNSHGVQEHPSIPSSYKERVKIEGRATLIIKNISPRDNTKFRCVISKNPAGEVKSSVKLIVAEALLINLSLGRKYFIEGSNATIICKASGKPPPYVAWIRNGVWKSSGKEAISLEFNNINRTDAGQYTCQANNSMEVTSINTTIVVHYPSTIQNVTTSSKKSWIGQTVTLKCLSDGVPTPTLSWYKPEGSEINRVTARENKVQVPLRGDQDFGDYKCIAANGLPPSDEKLIKINQIKKPGKASIKSESVIQATSITIQWTAPADDGGSQITGFQMILQKDGTEIKKVNITDPGTTSYSFPGLEKNTNYTVKLFSRNFVFEGDPTVWNIKTKFEGAPDVVEIDGLPDKTTDDTITLKWKEPESNGKVITMYTVYQRVVTDGKVGHWIEVRKIRDVSVRELKIALERGKVYQFAITATNEFGESLKQERANIQQVKAEGSMFK</sequence>
<feature type="domain" description="Ig-like" evidence="21">
    <location>
        <begin position="1120"/>
        <end position="1205"/>
    </location>
</feature>
<dbReference type="PROSITE" id="PS00109">
    <property type="entry name" value="PROTEIN_KINASE_TYR"/>
    <property type="match status" value="1"/>
</dbReference>
<dbReference type="SMART" id="SM00409">
    <property type="entry name" value="IG"/>
    <property type="match status" value="3"/>
</dbReference>
<feature type="domain" description="Protein kinase" evidence="20">
    <location>
        <begin position="225"/>
        <end position="509"/>
    </location>
</feature>
<organism evidence="23 24">
    <name type="scientific">Pocillopora meandrina</name>
    <dbReference type="NCBI Taxonomy" id="46732"/>
    <lineage>
        <taxon>Eukaryota</taxon>
        <taxon>Metazoa</taxon>
        <taxon>Cnidaria</taxon>
        <taxon>Anthozoa</taxon>
        <taxon>Hexacorallia</taxon>
        <taxon>Scleractinia</taxon>
        <taxon>Astrocoeniina</taxon>
        <taxon>Pocilloporidae</taxon>
        <taxon>Pocillopora</taxon>
    </lineage>
</organism>
<dbReference type="InterPro" id="IPR008266">
    <property type="entry name" value="Tyr_kinase_AS"/>
</dbReference>
<proteinExistence type="inferred from homology"/>
<dbReference type="PANTHER" id="PTHR24416:SF621">
    <property type="entry name" value="TYROSINE KINASE RECEPTOR CAD96CA"/>
    <property type="match status" value="1"/>
</dbReference>
<evidence type="ECO:0000256" key="17">
    <source>
        <dbReference type="ARBA" id="ARBA00051243"/>
    </source>
</evidence>
<keyword evidence="24" id="KW-1185">Reference proteome</keyword>
<dbReference type="GO" id="GO:0007169">
    <property type="term" value="P:cell surface receptor protein tyrosine kinase signaling pathway"/>
    <property type="evidence" value="ECO:0007669"/>
    <property type="project" value="TreeGrafter"/>
</dbReference>
<keyword evidence="10 19" id="KW-1133">Transmembrane helix</keyword>
<dbReference type="InterPro" id="IPR017441">
    <property type="entry name" value="Protein_kinase_ATP_BS"/>
</dbReference>
<keyword evidence="5 19" id="KW-0812">Transmembrane</keyword>
<dbReference type="SMART" id="SM00408">
    <property type="entry name" value="IGc2"/>
    <property type="match status" value="2"/>
</dbReference>
<evidence type="ECO:0000256" key="8">
    <source>
        <dbReference type="ARBA" id="ARBA00022777"/>
    </source>
</evidence>
<dbReference type="InterPro" id="IPR013783">
    <property type="entry name" value="Ig-like_fold"/>
</dbReference>
<dbReference type="SMART" id="SM00219">
    <property type="entry name" value="TyrKc"/>
    <property type="match status" value="1"/>
</dbReference>
<evidence type="ECO:0000256" key="1">
    <source>
        <dbReference type="ARBA" id="ARBA00004167"/>
    </source>
</evidence>
<evidence type="ECO:0000256" key="2">
    <source>
        <dbReference type="ARBA" id="ARBA00006692"/>
    </source>
</evidence>
<keyword evidence="13" id="KW-1015">Disulfide bond</keyword>
<dbReference type="Gene3D" id="2.60.40.10">
    <property type="entry name" value="Immunoglobulins"/>
    <property type="match status" value="5"/>
</dbReference>
<feature type="non-terminal residue" evidence="23">
    <location>
        <position position="1"/>
    </location>
</feature>
<dbReference type="InterPro" id="IPR000719">
    <property type="entry name" value="Prot_kinase_dom"/>
</dbReference>
<evidence type="ECO:0000313" key="24">
    <source>
        <dbReference type="Proteomes" id="UP001159428"/>
    </source>
</evidence>
<comment type="similarity">
    <text evidence="2">Belongs to the protein kinase superfamily. CAMK Ser/Thr protein kinase family.</text>
</comment>
<dbReference type="InterPro" id="IPR003598">
    <property type="entry name" value="Ig_sub2"/>
</dbReference>
<feature type="domain" description="Fibronectin type-III" evidence="22">
    <location>
        <begin position="1309"/>
        <end position="1407"/>
    </location>
</feature>
<dbReference type="CDD" id="cd00192">
    <property type="entry name" value="PTKc"/>
    <property type="match status" value="1"/>
</dbReference>
<evidence type="ECO:0000256" key="7">
    <source>
        <dbReference type="ARBA" id="ARBA00022741"/>
    </source>
</evidence>
<evidence type="ECO:0000259" key="22">
    <source>
        <dbReference type="PROSITE" id="PS50853"/>
    </source>
</evidence>
<dbReference type="InterPro" id="IPR036179">
    <property type="entry name" value="Ig-like_dom_sf"/>
</dbReference>
<evidence type="ECO:0000256" key="18">
    <source>
        <dbReference type="PROSITE-ProRule" id="PRU10141"/>
    </source>
</evidence>
<evidence type="ECO:0000256" key="9">
    <source>
        <dbReference type="ARBA" id="ARBA00022840"/>
    </source>
</evidence>
<protein>
    <recommendedName>
        <fullName evidence="3">receptor protein-tyrosine kinase</fullName>
        <ecNumber evidence="3">2.7.10.1</ecNumber>
    </recommendedName>
</protein>
<keyword evidence="8" id="KW-0418">Kinase</keyword>
<dbReference type="PROSITE" id="PS50853">
    <property type="entry name" value="FN3"/>
    <property type="match status" value="2"/>
</dbReference>
<dbReference type="PANTHER" id="PTHR24416">
    <property type="entry name" value="TYROSINE-PROTEIN KINASE RECEPTOR"/>
    <property type="match status" value="1"/>
</dbReference>
<keyword evidence="15" id="KW-0325">Glycoprotein</keyword>